<comment type="caution">
    <text evidence="6">The sequence shown here is derived from an EMBL/GenBank/DDBJ whole genome shotgun (WGS) entry which is preliminary data.</text>
</comment>
<dbReference type="GO" id="GO:0046872">
    <property type="term" value="F:metal ion binding"/>
    <property type="evidence" value="ECO:0007669"/>
    <property type="project" value="UniProtKB-KW"/>
</dbReference>
<accession>A0A4R2CWU5</accession>
<evidence type="ECO:0000313" key="6">
    <source>
        <dbReference type="EMBL" id="TCN45611.1"/>
    </source>
</evidence>
<evidence type="ECO:0000259" key="5">
    <source>
        <dbReference type="SMART" id="SM00849"/>
    </source>
</evidence>
<keyword evidence="4" id="KW-0862">Zinc</keyword>
<dbReference type="Proteomes" id="UP000295351">
    <property type="component" value="Unassembled WGS sequence"/>
</dbReference>
<dbReference type="AlphaFoldDB" id="A0A4R2CWU5"/>
<dbReference type="CDD" id="cd07720">
    <property type="entry name" value="OPHC2-like_MBL-fold"/>
    <property type="match status" value="1"/>
</dbReference>
<dbReference type="SMART" id="SM00849">
    <property type="entry name" value="Lactamase_B"/>
    <property type="match status" value="1"/>
</dbReference>
<dbReference type="GO" id="GO:0016787">
    <property type="term" value="F:hydrolase activity"/>
    <property type="evidence" value="ECO:0007669"/>
    <property type="project" value="UniProtKB-KW"/>
</dbReference>
<dbReference type="PANTHER" id="PTHR42978">
    <property type="entry name" value="QUORUM-QUENCHING LACTONASE YTNP-RELATED-RELATED"/>
    <property type="match status" value="1"/>
</dbReference>
<keyword evidence="2" id="KW-0479">Metal-binding</keyword>
<dbReference type="PROSITE" id="PS51318">
    <property type="entry name" value="TAT"/>
    <property type="match status" value="1"/>
</dbReference>
<dbReference type="RefSeq" id="WP_064329162.1">
    <property type="nucleotide sequence ID" value="NZ_BAABEI010000012.1"/>
</dbReference>
<keyword evidence="3 6" id="KW-0378">Hydrolase</keyword>
<gene>
    <name evidence="6" type="ORF">EV665_10688</name>
</gene>
<evidence type="ECO:0000256" key="4">
    <source>
        <dbReference type="ARBA" id="ARBA00022833"/>
    </source>
</evidence>
<feature type="domain" description="Metallo-beta-lactamase" evidence="5">
    <location>
        <begin position="103"/>
        <end position="304"/>
    </location>
</feature>
<evidence type="ECO:0000256" key="2">
    <source>
        <dbReference type="ARBA" id="ARBA00022723"/>
    </source>
</evidence>
<evidence type="ECO:0000256" key="3">
    <source>
        <dbReference type="ARBA" id="ARBA00022801"/>
    </source>
</evidence>
<dbReference type="SUPFAM" id="SSF56281">
    <property type="entry name" value="Metallo-hydrolase/oxidoreductase"/>
    <property type="match status" value="1"/>
</dbReference>
<dbReference type="Gene3D" id="3.60.15.10">
    <property type="entry name" value="Ribonuclease Z/Hydroxyacylglutathione hydrolase-like"/>
    <property type="match status" value="1"/>
</dbReference>
<name>A0A4R2CWU5_SHIGR</name>
<keyword evidence="7" id="KW-1185">Reference proteome</keyword>
<dbReference type="Pfam" id="PF00753">
    <property type="entry name" value="Lactamase_B"/>
    <property type="match status" value="1"/>
</dbReference>
<reference evidence="6 7" key="1">
    <citation type="submission" date="2019-03" db="EMBL/GenBank/DDBJ databases">
        <title>Genomic Encyclopedia of Type Strains, Phase IV (KMG-IV): sequencing the most valuable type-strain genomes for metagenomic binning, comparative biology and taxonomic classification.</title>
        <authorList>
            <person name="Goeker M."/>
        </authorList>
    </citation>
    <scope>NUCLEOTIDE SEQUENCE [LARGE SCALE GENOMIC DNA]</scope>
    <source>
        <strain evidence="6 7">DSM 18401</strain>
    </source>
</reference>
<dbReference type="InterPro" id="IPR036866">
    <property type="entry name" value="RibonucZ/Hydroxyglut_hydro"/>
</dbReference>
<dbReference type="InterPro" id="IPR051013">
    <property type="entry name" value="MBL_superfamily_lactonases"/>
</dbReference>
<evidence type="ECO:0000256" key="1">
    <source>
        <dbReference type="ARBA" id="ARBA00007749"/>
    </source>
</evidence>
<dbReference type="InterPro" id="IPR001279">
    <property type="entry name" value="Metallo-B-lactamas"/>
</dbReference>
<sequence length="331" mass="35787">MGDHSTISRRSLFLAAGIGTLAAPLVLNRAAALAQSESDATDRRVSPLETRSFKLGSFRVLTVRDGMRPSGAPNETFGTNQSAEAVGALLTENFLPADSFVNSFTPTLVDTGSEVVLFDTGMGEGGRADGMGRLVEGLNYAGYTPDQVSVVVITHMHGDHIGGLMEGGKPAFPNARYVTGRTEYDFWVNPERMGTPAEQGHQGVLAKVQPLAEKLTFIEDEGEVVPGIRGLDAFGHSPGHMIFRVESEGKALILTADTANHFVLSLQRPDWEVRFDMDKAQAAATRKKVFDMIATDRLAFIGYHMPFPAAGFVEKAGEGYRFVPVSYQFDV</sequence>
<comment type="similarity">
    <text evidence="1">Belongs to the metallo-beta-lactamase superfamily.</text>
</comment>
<dbReference type="EMBL" id="SLVX01000006">
    <property type="protein sequence ID" value="TCN45611.1"/>
    <property type="molecule type" value="Genomic_DNA"/>
</dbReference>
<dbReference type="PANTHER" id="PTHR42978:SF6">
    <property type="entry name" value="QUORUM-QUENCHING LACTONASE YTNP-RELATED"/>
    <property type="match status" value="1"/>
</dbReference>
<organism evidence="6 7">
    <name type="scientific">Shinella granuli</name>
    <dbReference type="NCBI Taxonomy" id="323621"/>
    <lineage>
        <taxon>Bacteria</taxon>
        <taxon>Pseudomonadati</taxon>
        <taxon>Pseudomonadota</taxon>
        <taxon>Alphaproteobacteria</taxon>
        <taxon>Hyphomicrobiales</taxon>
        <taxon>Rhizobiaceae</taxon>
        <taxon>Shinella</taxon>
    </lineage>
</organism>
<proteinExistence type="inferred from homology"/>
<dbReference type="InterPro" id="IPR006311">
    <property type="entry name" value="TAT_signal"/>
</dbReference>
<protein>
    <submittedName>
        <fullName evidence="6">Glyoxylase-like metal-dependent hydrolase (Beta-lactamase superfamily II)</fullName>
    </submittedName>
</protein>
<evidence type="ECO:0000313" key="7">
    <source>
        <dbReference type="Proteomes" id="UP000295351"/>
    </source>
</evidence>